<dbReference type="RefSeq" id="WP_153940407.1">
    <property type="nucleotide sequence ID" value="NZ_CP045571.1"/>
</dbReference>
<dbReference type="EMBL" id="CP045571">
    <property type="protein sequence ID" value="QFX95155.1"/>
    <property type="molecule type" value="Genomic_DNA"/>
</dbReference>
<reference evidence="2 3" key="1">
    <citation type="submission" date="2019-10" db="EMBL/GenBank/DDBJ databases">
        <authorList>
            <person name="Wang R."/>
        </authorList>
    </citation>
    <scope>NUCLEOTIDE SEQUENCE [LARGE SCALE GENOMIC DNA]</scope>
    <source>
        <strain evidence="2 3">ATCC 19377</strain>
    </source>
</reference>
<dbReference type="GeneID" id="60695075"/>
<keyword evidence="1" id="KW-0812">Transmembrane</keyword>
<feature type="transmembrane region" description="Helical" evidence="1">
    <location>
        <begin position="6"/>
        <end position="29"/>
    </location>
</feature>
<feature type="transmembrane region" description="Helical" evidence="1">
    <location>
        <begin position="41"/>
        <end position="62"/>
    </location>
</feature>
<proteinExistence type="predicted"/>
<keyword evidence="1" id="KW-1133">Transmembrane helix</keyword>
<evidence type="ECO:0000313" key="3">
    <source>
        <dbReference type="Proteomes" id="UP000363590"/>
    </source>
</evidence>
<keyword evidence="1" id="KW-0472">Membrane</keyword>
<dbReference type="KEGG" id="atx:GCD22_00670"/>
<organism evidence="2 3">
    <name type="scientific">Acidithiobacillus thiooxidans ATCC 19377</name>
    <dbReference type="NCBI Taxonomy" id="637390"/>
    <lineage>
        <taxon>Bacteria</taxon>
        <taxon>Pseudomonadati</taxon>
        <taxon>Pseudomonadota</taxon>
        <taxon>Acidithiobacillia</taxon>
        <taxon>Acidithiobacillales</taxon>
        <taxon>Acidithiobacillaceae</taxon>
        <taxon>Acidithiobacillus</taxon>
    </lineage>
</organism>
<evidence type="ECO:0000256" key="1">
    <source>
        <dbReference type="SAM" id="Phobius"/>
    </source>
</evidence>
<name>A0A5P9XME0_ACITH</name>
<evidence type="ECO:0000313" key="2">
    <source>
        <dbReference type="EMBL" id="QFX95155.1"/>
    </source>
</evidence>
<gene>
    <name evidence="2" type="ORF">GCD22_00670</name>
</gene>
<accession>A0A5P9XME0</accession>
<protein>
    <submittedName>
        <fullName evidence="2">Uncharacterized protein</fullName>
    </submittedName>
</protein>
<feature type="transmembrane region" description="Helical" evidence="1">
    <location>
        <begin position="82"/>
        <end position="107"/>
    </location>
</feature>
<dbReference type="AlphaFoldDB" id="A0A5P9XME0"/>
<dbReference type="Proteomes" id="UP000363590">
    <property type="component" value="Chromosome"/>
</dbReference>
<sequence length="137" mass="14703">MPSNLNFIILILISGAPLLLWVTGLFGSVLPGEHIRLMARLSNGAAGLSFIGAALAALLYAVGGKALTVTPFFFVLPRDMGALALSIYINTVTLVMLALVSFVGFVVSRYTRHKPLLGDLRFPLRANRCISSSTRNL</sequence>